<reference evidence="3" key="1">
    <citation type="submission" date="2015-01" db="EMBL/GenBank/DDBJ databases">
        <authorList>
            <person name="MANFREDI Pablo"/>
        </authorList>
    </citation>
    <scope>NUCLEOTIDE SEQUENCE [LARGE SCALE GENOMIC DNA]</scope>
    <source>
        <strain evidence="3">Cc11</strain>
    </source>
</reference>
<dbReference type="Proteomes" id="UP000039370">
    <property type="component" value="Unassembled WGS sequence"/>
</dbReference>
<evidence type="ECO:0000256" key="1">
    <source>
        <dbReference type="SAM" id="Phobius"/>
    </source>
</evidence>
<evidence type="ECO:0000313" key="3">
    <source>
        <dbReference type="Proteomes" id="UP000039370"/>
    </source>
</evidence>
<keyword evidence="1" id="KW-0472">Membrane</keyword>
<feature type="transmembrane region" description="Helical" evidence="1">
    <location>
        <begin position="121"/>
        <end position="141"/>
    </location>
</feature>
<feature type="transmembrane region" description="Helical" evidence="1">
    <location>
        <begin position="89"/>
        <end position="115"/>
    </location>
</feature>
<name>A0A0B7I680_9FLAO</name>
<keyword evidence="1" id="KW-1133">Transmembrane helix</keyword>
<keyword evidence="1" id="KW-0812">Transmembrane</keyword>
<dbReference type="AlphaFoldDB" id="A0A0B7I680"/>
<organism evidence="2 3">
    <name type="scientific">Capnocytophaga canimorsus</name>
    <dbReference type="NCBI Taxonomy" id="28188"/>
    <lineage>
        <taxon>Bacteria</taxon>
        <taxon>Pseudomonadati</taxon>
        <taxon>Bacteroidota</taxon>
        <taxon>Flavobacteriia</taxon>
        <taxon>Flavobacteriales</taxon>
        <taxon>Flavobacteriaceae</taxon>
        <taxon>Capnocytophaga</taxon>
    </lineage>
</organism>
<evidence type="ECO:0008006" key="4">
    <source>
        <dbReference type="Google" id="ProtNLM"/>
    </source>
</evidence>
<accession>A0A0B7I680</accession>
<sequence>MENLDKSIPLRPRFRRESSKTPEELLERVKFLKSELKNDYEFTISDKHLWIYLHKQRRKFYSPHLHLEFEPHENGGTLIRALFGPDPTLWTLFMFLHFVVAGIFLFFCVTAYSHYILKESYYLDLMIMGIMVVIWFILYFFGRFNRSKGTPQMYELLAVLDRICFG</sequence>
<dbReference type="EMBL" id="CDOK01000003">
    <property type="protein sequence ID" value="CEN46199.1"/>
    <property type="molecule type" value="Genomic_DNA"/>
</dbReference>
<gene>
    <name evidence="2" type="ORF">CCAN11_1000003</name>
</gene>
<evidence type="ECO:0000313" key="2">
    <source>
        <dbReference type="EMBL" id="CEN46199.1"/>
    </source>
</evidence>
<proteinExistence type="predicted"/>
<protein>
    <recommendedName>
        <fullName evidence="4">GTP-binding protein</fullName>
    </recommendedName>
</protein>